<protein>
    <recommendedName>
        <fullName evidence="2">Carbohydrate kinase PfkB domain-containing protein</fullName>
    </recommendedName>
</protein>
<accession>X1NDM9</accession>
<feature type="non-terminal residue" evidence="1">
    <location>
        <position position="1"/>
    </location>
</feature>
<dbReference type="AlphaFoldDB" id="X1NDM9"/>
<reference evidence="1" key="1">
    <citation type="journal article" date="2014" name="Front. Microbiol.">
        <title>High frequency of phylogenetically diverse reductive dehalogenase-homologous genes in deep subseafloor sedimentary metagenomes.</title>
        <authorList>
            <person name="Kawai M."/>
            <person name="Futagami T."/>
            <person name="Toyoda A."/>
            <person name="Takaki Y."/>
            <person name="Nishi S."/>
            <person name="Hori S."/>
            <person name="Arai W."/>
            <person name="Tsubouchi T."/>
            <person name="Morono Y."/>
            <person name="Uchiyama I."/>
            <person name="Ito T."/>
            <person name="Fujiyama A."/>
            <person name="Inagaki F."/>
            <person name="Takami H."/>
        </authorList>
    </citation>
    <scope>NUCLEOTIDE SEQUENCE</scope>
    <source>
        <strain evidence="1">Expedition CK06-06</strain>
    </source>
</reference>
<gene>
    <name evidence="1" type="ORF">S06H3_16465</name>
</gene>
<evidence type="ECO:0008006" key="2">
    <source>
        <dbReference type="Google" id="ProtNLM"/>
    </source>
</evidence>
<comment type="caution">
    <text evidence="1">The sequence shown here is derived from an EMBL/GenBank/DDBJ whole genome shotgun (WGS) entry which is preliminary data.</text>
</comment>
<dbReference type="EMBL" id="BARV01008148">
    <property type="protein sequence ID" value="GAI16779.1"/>
    <property type="molecule type" value="Genomic_DNA"/>
</dbReference>
<name>X1NDM9_9ZZZZ</name>
<dbReference type="InterPro" id="IPR029056">
    <property type="entry name" value="Ribokinase-like"/>
</dbReference>
<evidence type="ECO:0000313" key="1">
    <source>
        <dbReference type="EMBL" id="GAI16779.1"/>
    </source>
</evidence>
<organism evidence="1">
    <name type="scientific">marine sediment metagenome</name>
    <dbReference type="NCBI Taxonomy" id="412755"/>
    <lineage>
        <taxon>unclassified sequences</taxon>
        <taxon>metagenomes</taxon>
        <taxon>ecological metagenomes</taxon>
    </lineage>
</organism>
<sequence length="81" mass="8118">GFSLFVSAHQTGDYPLPYIGMAPLPAVGEGMSIAEAAVFANAAGALATTIAGAQPSLPQRETVDDFLAQRGGIGKASVEGL</sequence>
<dbReference type="SUPFAM" id="SSF53613">
    <property type="entry name" value="Ribokinase-like"/>
    <property type="match status" value="1"/>
</dbReference>
<dbReference type="Gene3D" id="3.40.1190.20">
    <property type="match status" value="1"/>
</dbReference>
<proteinExistence type="predicted"/>